<evidence type="ECO:0000313" key="2">
    <source>
        <dbReference type="Proteomes" id="UP000824120"/>
    </source>
</evidence>
<dbReference type="Proteomes" id="UP000824120">
    <property type="component" value="Chromosome 4"/>
</dbReference>
<accession>A0A9J5ZAW6</accession>
<keyword evidence="2" id="KW-1185">Reference proteome</keyword>
<dbReference type="OrthoDB" id="1743486at2759"/>
<dbReference type="AlphaFoldDB" id="A0A9J5ZAW6"/>
<sequence>MFQLLHQVELVDNNPTYSLILIDDENIEVFDMNDKKEVILLLEENDLKWRNESWQIMARYLGTILYTTAVYKYRIHYEIILSSTRCEFQHFYPGNTKQVYNFFELIIKKILAPKEWGMSTLKQLDYIHSEQKIAIKYDYWDYTDGFNKVLLYENANKKHSWFIKICSNISKYYDTATMELQAIEDLSPFK</sequence>
<name>A0A9J5ZAW6_SOLCO</name>
<dbReference type="EMBL" id="JACXVP010000004">
    <property type="protein sequence ID" value="KAG5609778.1"/>
    <property type="molecule type" value="Genomic_DNA"/>
</dbReference>
<organism evidence="1 2">
    <name type="scientific">Solanum commersonii</name>
    <name type="common">Commerson's wild potato</name>
    <name type="synonym">Commerson's nightshade</name>
    <dbReference type="NCBI Taxonomy" id="4109"/>
    <lineage>
        <taxon>Eukaryota</taxon>
        <taxon>Viridiplantae</taxon>
        <taxon>Streptophyta</taxon>
        <taxon>Embryophyta</taxon>
        <taxon>Tracheophyta</taxon>
        <taxon>Spermatophyta</taxon>
        <taxon>Magnoliopsida</taxon>
        <taxon>eudicotyledons</taxon>
        <taxon>Gunneridae</taxon>
        <taxon>Pentapetalae</taxon>
        <taxon>asterids</taxon>
        <taxon>lamiids</taxon>
        <taxon>Solanales</taxon>
        <taxon>Solanaceae</taxon>
        <taxon>Solanoideae</taxon>
        <taxon>Solaneae</taxon>
        <taxon>Solanum</taxon>
    </lineage>
</organism>
<evidence type="ECO:0000313" key="1">
    <source>
        <dbReference type="EMBL" id="KAG5609778.1"/>
    </source>
</evidence>
<protein>
    <submittedName>
        <fullName evidence="1">Uncharacterized protein</fullName>
    </submittedName>
</protein>
<proteinExistence type="predicted"/>
<comment type="caution">
    <text evidence="1">The sequence shown here is derived from an EMBL/GenBank/DDBJ whole genome shotgun (WGS) entry which is preliminary data.</text>
</comment>
<gene>
    <name evidence="1" type="ORF">H5410_021059</name>
</gene>
<reference evidence="1 2" key="1">
    <citation type="submission" date="2020-09" db="EMBL/GenBank/DDBJ databases">
        <title>De no assembly of potato wild relative species, Solanum commersonii.</title>
        <authorList>
            <person name="Cho K."/>
        </authorList>
    </citation>
    <scope>NUCLEOTIDE SEQUENCE [LARGE SCALE GENOMIC DNA]</scope>
    <source>
        <strain evidence="1">LZ3.2</strain>
        <tissue evidence="1">Leaf</tissue>
    </source>
</reference>